<dbReference type="EMBL" id="JAACNH010000006">
    <property type="protein sequence ID" value="KAG8441330.1"/>
    <property type="molecule type" value="Genomic_DNA"/>
</dbReference>
<protein>
    <submittedName>
        <fullName evidence="3">Uncharacterized protein</fullName>
    </submittedName>
</protein>
<dbReference type="EMBL" id="JAACNH010000006">
    <property type="protein sequence ID" value="KAG8441332.1"/>
    <property type="molecule type" value="Genomic_DNA"/>
</dbReference>
<evidence type="ECO:0000313" key="3">
    <source>
        <dbReference type="EMBL" id="KAG8441332.1"/>
    </source>
</evidence>
<name>A0A8T2JAF8_9PIPI</name>
<comment type="caution">
    <text evidence="3">The sequence shown here is derived from an EMBL/GenBank/DDBJ whole genome shotgun (WGS) entry which is preliminary data.</text>
</comment>
<keyword evidence="1" id="KW-0472">Membrane</keyword>
<keyword evidence="4" id="KW-1185">Reference proteome</keyword>
<feature type="transmembrane region" description="Helical" evidence="1">
    <location>
        <begin position="66"/>
        <end position="89"/>
    </location>
</feature>
<sequence length="90" mass="10467">MKRHSVHSTVAIYFNFSHCLLMNSNSPRWVLKTYVWGVLEFVSPTLFGGPKYILHPVVKGLSLNRILPWFVYSFFISLTLIFIMFSHMVG</sequence>
<proteinExistence type="predicted"/>
<keyword evidence="1" id="KW-1133">Transmembrane helix</keyword>
<accession>A0A8T2JAF8</accession>
<evidence type="ECO:0000313" key="4">
    <source>
        <dbReference type="Proteomes" id="UP000812440"/>
    </source>
</evidence>
<evidence type="ECO:0000313" key="2">
    <source>
        <dbReference type="EMBL" id="KAG8441330.1"/>
    </source>
</evidence>
<gene>
    <name evidence="2" type="ORF">GDO86_006893</name>
    <name evidence="3" type="ORF">GDO86_006895</name>
</gene>
<reference evidence="3" key="1">
    <citation type="thesis" date="2020" institute="ProQuest LLC" country="789 East Eisenhower Parkway, Ann Arbor, MI, USA">
        <title>Comparative Genomics and Chromosome Evolution.</title>
        <authorList>
            <person name="Mudd A.B."/>
        </authorList>
    </citation>
    <scope>NUCLEOTIDE SEQUENCE</scope>
    <source>
        <strain evidence="3">Female2</strain>
        <tissue evidence="3">Blood</tissue>
    </source>
</reference>
<dbReference type="AlphaFoldDB" id="A0A8T2JAF8"/>
<dbReference type="Proteomes" id="UP000812440">
    <property type="component" value="Chromosome 3"/>
</dbReference>
<organism evidence="3 4">
    <name type="scientific">Hymenochirus boettgeri</name>
    <name type="common">Congo dwarf clawed frog</name>
    <dbReference type="NCBI Taxonomy" id="247094"/>
    <lineage>
        <taxon>Eukaryota</taxon>
        <taxon>Metazoa</taxon>
        <taxon>Chordata</taxon>
        <taxon>Craniata</taxon>
        <taxon>Vertebrata</taxon>
        <taxon>Euteleostomi</taxon>
        <taxon>Amphibia</taxon>
        <taxon>Batrachia</taxon>
        <taxon>Anura</taxon>
        <taxon>Pipoidea</taxon>
        <taxon>Pipidae</taxon>
        <taxon>Pipinae</taxon>
        <taxon>Hymenochirus</taxon>
    </lineage>
</organism>
<keyword evidence="1" id="KW-0812">Transmembrane</keyword>
<evidence type="ECO:0000256" key="1">
    <source>
        <dbReference type="SAM" id="Phobius"/>
    </source>
</evidence>